<dbReference type="GO" id="GO:0022857">
    <property type="term" value="F:transmembrane transporter activity"/>
    <property type="evidence" value="ECO:0007669"/>
    <property type="project" value="InterPro"/>
</dbReference>
<feature type="transmembrane region" description="Helical" evidence="8">
    <location>
        <begin position="84"/>
        <end position="102"/>
    </location>
</feature>
<evidence type="ECO:0000256" key="5">
    <source>
        <dbReference type="ARBA" id="ARBA00022692"/>
    </source>
</evidence>
<keyword evidence="3" id="KW-0813">Transport</keyword>
<dbReference type="AlphaFoldDB" id="A0A1I0J3H7"/>
<protein>
    <submittedName>
        <fullName evidence="9">Iron complex transport system permease protein</fullName>
    </submittedName>
</protein>
<feature type="transmembrane region" description="Helical" evidence="8">
    <location>
        <begin position="114"/>
        <end position="133"/>
    </location>
</feature>
<keyword evidence="4" id="KW-1003">Cell membrane</keyword>
<feature type="transmembrane region" description="Helical" evidence="8">
    <location>
        <begin position="166"/>
        <end position="188"/>
    </location>
</feature>
<dbReference type="InterPro" id="IPR000522">
    <property type="entry name" value="ABC_transptr_permease_BtuC"/>
</dbReference>
<dbReference type="PANTHER" id="PTHR30472:SF24">
    <property type="entry name" value="FERRIC ENTEROBACTIN TRANSPORT SYSTEM PERMEASE PROTEIN FEPG"/>
    <property type="match status" value="1"/>
</dbReference>
<keyword evidence="7 8" id="KW-0472">Membrane</keyword>
<evidence type="ECO:0000256" key="6">
    <source>
        <dbReference type="ARBA" id="ARBA00022989"/>
    </source>
</evidence>
<evidence type="ECO:0000256" key="1">
    <source>
        <dbReference type="ARBA" id="ARBA00004651"/>
    </source>
</evidence>
<evidence type="ECO:0000256" key="8">
    <source>
        <dbReference type="SAM" id="Phobius"/>
    </source>
</evidence>
<evidence type="ECO:0000313" key="10">
    <source>
        <dbReference type="Proteomes" id="UP000199361"/>
    </source>
</evidence>
<dbReference type="Pfam" id="PF01032">
    <property type="entry name" value="FecCD"/>
    <property type="match status" value="1"/>
</dbReference>
<organism evidence="9 10">
    <name type="scientific">Nonomuraea wenchangensis</name>
    <dbReference type="NCBI Taxonomy" id="568860"/>
    <lineage>
        <taxon>Bacteria</taxon>
        <taxon>Bacillati</taxon>
        <taxon>Actinomycetota</taxon>
        <taxon>Actinomycetes</taxon>
        <taxon>Streptosporangiales</taxon>
        <taxon>Streptosporangiaceae</taxon>
        <taxon>Nonomuraea</taxon>
    </lineage>
</organism>
<dbReference type="GO" id="GO:0005886">
    <property type="term" value="C:plasma membrane"/>
    <property type="evidence" value="ECO:0007669"/>
    <property type="project" value="UniProtKB-SubCell"/>
</dbReference>
<feature type="transmembrane region" description="Helical" evidence="8">
    <location>
        <begin position="290"/>
        <end position="312"/>
    </location>
</feature>
<dbReference type="EMBL" id="FOHX01000005">
    <property type="protein sequence ID" value="SEU04273.1"/>
    <property type="molecule type" value="Genomic_DNA"/>
</dbReference>
<sequence>MSRPVAAPPVLTRSVVLRVGPWSFRAGRRTLVVSGVLLAAALGVGLLGLCLGGGSWTAPGEVLAALAGHGDSVVVVREWRLPRVVAGLAFGAALGLAGAVFQSITRNPLGSPDVVGLDAGAYTGALFAITVLGGGPGTLAGSSVAGGLLAAAAVYVLSLGTRLSGLRLIVVGIAVNAMLTALNSWIVLRADLDVAIAATGWSSGSLNGLDWDEIAVPIAVIVALALLPAALSPAMRQTALGDEQAIASGVRLNPLRLLLVLAGVGCTATVTAAAGPIMFIALAAPQIGRLLAGTAGVALAPAALAGAVLLSAADVVAQVLLAPVALPVGVVTTVIGGCYLIALLARKARRAAGPPAS</sequence>
<dbReference type="InterPro" id="IPR037294">
    <property type="entry name" value="ABC_BtuC-like"/>
</dbReference>
<dbReference type="Gene3D" id="1.10.3470.10">
    <property type="entry name" value="ABC transporter involved in vitamin B12 uptake, BtuC"/>
    <property type="match status" value="1"/>
</dbReference>
<dbReference type="SUPFAM" id="SSF81345">
    <property type="entry name" value="ABC transporter involved in vitamin B12 uptake, BtuC"/>
    <property type="match status" value="1"/>
</dbReference>
<reference evidence="9 10" key="1">
    <citation type="submission" date="2016-10" db="EMBL/GenBank/DDBJ databases">
        <authorList>
            <person name="de Groot N.N."/>
        </authorList>
    </citation>
    <scope>NUCLEOTIDE SEQUENCE [LARGE SCALE GENOMIC DNA]</scope>
    <source>
        <strain evidence="9 10">CGMCC 4.5598</strain>
    </source>
</reference>
<keyword evidence="6 8" id="KW-1133">Transmembrane helix</keyword>
<dbReference type="GO" id="GO:0033214">
    <property type="term" value="P:siderophore-iron import into cell"/>
    <property type="evidence" value="ECO:0007669"/>
    <property type="project" value="TreeGrafter"/>
</dbReference>
<name>A0A1I0J3H7_9ACTN</name>
<feature type="transmembrane region" description="Helical" evidence="8">
    <location>
        <begin position="31"/>
        <end position="56"/>
    </location>
</feature>
<dbReference type="PANTHER" id="PTHR30472">
    <property type="entry name" value="FERRIC ENTEROBACTIN TRANSPORT SYSTEM PERMEASE PROTEIN"/>
    <property type="match status" value="1"/>
</dbReference>
<feature type="transmembrane region" description="Helical" evidence="8">
    <location>
        <begin position="255"/>
        <end position="284"/>
    </location>
</feature>
<feature type="transmembrane region" description="Helical" evidence="8">
    <location>
        <begin position="214"/>
        <end position="234"/>
    </location>
</feature>
<keyword evidence="5 8" id="KW-0812">Transmembrane</keyword>
<evidence type="ECO:0000256" key="4">
    <source>
        <dbReference type="ARBA" id="ARBA00022475"/>
    </source>
</evidence>
<evidence type="ECO:0000256" key="2">
    <source>
        <dbReference type="ARBA" id="ARBA00007935"/>
    </source>
</evidence>
<evidence type="ECO:0000256" key="7">
    <source>
        <dbReference type="ARBA" id="ARBA00023136"/>
    </source>
</evidence>
<evidence type="ECO:0000256" key="3">
    <source>
        <dbReference type="ARBA" id="ARBA00022448"/>
    </source>
</evidence>
<keyword evidence="10" id="KW-1185">Reference proteome</keyword>
<accession>A0A1I0J3H7</accession>
<gene>
    <name evidence="9" type="ORF">SAMN05421811_105401</name>
</gene>
<proteinExistence type="inferred from homology"/>
<dbReference type="Proteomes" id="UP000199361">
    <property type="component" value="Unassembled WGS sequence"/>
</dbReference>
<feature type="transmembrane region" description="Helical" evidence="8">
    <location>
        <begin position="319"/>
        <end position="345"/>
    </location>
</feature>
<evidence type="ECO:0000313" key="9">
    <source>
        <dbReference type="EMBL" id="SEU04273.1"/>
    </source>
</evidence>
<feature type="transmembrane region" description="Helical" evidence="8">
    <location>
        <begin position="139"/>
        <end position="159"/>
    </location>
</feature>
<comment type="similarity">
    <text evidence="2">Belongs to the binding-protein-dependent transport system permease family. FecCD subfamily.</text>
</comment>
<dbReference type="RefSeq" id="WP_218155823.1">
    <property type="nucleotide sequence ID" value="NZ_FOHX01000005.1"/>
</dbReference>
<comment type="subcellular location">
    <subcellularLocation>
        <location evidence="1">Cell membrane</location>
        <topology evidence="1">Multi-pass membrane protein</topology>
    </subcellularLocation>
</comment>
<dbReference type="STRING" id="568860.SAMN05421811_105401"/>